<dbReference type="WBParaSite" id="HDID_0000476601-mRNA-1">
    <property type="protein sequence ID" value="HDID_0000476601-mRNA-1"/>
    <property type="gene ID" value="HDID_0000476601"/>
</dbReference>
<evidence type="ECO:0000313" key="2">
    <source>
        <dbReference type="Proteomes" id="UP000274504"/>
    </source>
</evidence>
<gene>
    <name evidence="1" type="ORF">HDID_LOCUS4764</name>
</gene>
<reference evidence="3" key="1">
    <citation type="submission" date="2017-02" db="UniProtKB">
        <authorList>
            <consortium name="WormBaseParasite"/>
        </authorList>
    </citation>
    <scope>IDENTIFICATION</scope>
</reference>
<dbReference type="AlphaFoldDB" id="A0A0R3SIK1"/>
<sequence length="83" mass="9250">MSVKSEQAGFGARPFDYIFENFIEGRVLTAVKFNHALTHLVTLDKCCLEQLPIPSPASYYDGCEVRLGLGTYLCGLTHTKPRL</sequence>
<accession>A0A0R3SIK1</accession>
<evidence type="ECO:0000313" key="1">
    <source>
        <dbReference type="EMBL" id="VDL55250.1"/>
    </source>
</evidence>
<dbReference type="EMBL" id="UYSG01001986">
    <property type="protein sequence ID" value="VDL55250.1"/>
    <property type="molecule type" value="Genomic_DNA"/>
</dbReference>
<dbReference type="Proteomes" id="UP000274504">
    <property type="component" value="Unassembled WGS sequence"/>
</dbReference>
<evidence type="ECO:0000313" key="3">
    <source>
        <dbReference type="WBParaSite" id="HDID_0000476601-mRNA-1"/>
    </source>
</evidence>
<name>A0A0R3SIK1_HYMDI</name>
<organism evidence="3">
    <name type="scientific">Hymenolepis diminuta</name>
    <name type="common">Rat tapeworm</name>
    <dbReference type="NCBI Taxonomy" id="6216"/>
    <lineage>
        <taxon>Eukaryota</taxon>
        <taxon>Metazoa</taxon>
        <taxon>Spiralia</taxon>
        <taxon>Lophotrochozoa</taxon>
        <taxon>Platyhelminthes</taxon>
        <taxon>Cestoda</taxon>
        <taxon>Eucestoda</taxon>
        <taxon>Cyclophyllidea</taxon>
        <taxon>Hymenolepididae</taxon>
        <taxon>Hymenolepis</taxon>
    </lineage>
</organism>
<proteinExistence type="predicted"/>
<protein>
    <submittedName>
        <fullName evidence="3">Transposase</fullName>
    </submittedName>
</protein>
<reference evidence="1 2" key="2">
    <citation type="submission" date="2018-11" db="EMBL/GenBank/DDBJ databases">
        <authorList>
            <consortium name="Pathogen Informatics"/>
        </authorList>
    </citation>
    <scope>NUCLEOTIDE SEQUENCE [LARGE SCALE GENOMIC DNA]</scope>
</reference>